<protein>
    <submittedName>
        <fullName evidence="4">D-serine deaminase-like pyridoxal phosphate-dependent protein</fullName>
    </submittedName>
</protein>
<dbReference type="Pfam" id="PF01168">
    <property type="entry name" value="Ala_racemase_N"/>
    <property type="match status" value="1"/>
</dbReference>
<dbReference type="Gene3D" id="3.20.20.10">
    <property type="entry name" value="Alanine racemase"/>
    <property type="match status" value="1"/>
</dbReference>
<organism evidence="4 5">
    <name type="scientific">Agrococcus jenensis</name>
    <dbReference type="NCBI Taxonomy" id="46353"/>
    <lineage>
        <taxon>Bacteria</taxon>
        <taxon>Bacillati</taxon>
        <taxon>Actinomycetota</taxon>
        <taxon>Actinomycetes</taxon>
        <taxon>Micrococcales</taxon>
        <taxon>Microbacteriaceae</taxon>
        <taxon>Agrococcus</taxon>
    </lineage>
</organism>
<name>A0A3N2AVX5_9MICO</name>
<dbReference type="PANTHER" id="PTHR28004">
    <property type="entry name" value="ZGC:162816-RELATED"/>
    <property type="match status" value="1"/>
</dbReference>
<keyword evidence="2" id="KW-0456">Lyase</keyword>
<dbReference type="SMART" id="SM01119">
    <property type="entry name" value="D-ser_dehydrat"/>
    <property type="match status" value="1"/>
</dbReference>
<dbReference type="InterPro" id="IPR029066">
    <property type="entry name" value="PLP-binding_barrel"/>
</dbReference>
<dbReference type="InterPro" id="IPR001608">
    <property type="entry name" value="Ala_racemase_N"/>
</dbReference>
<dbReference type="GO" id="GO:0008721">
    <property type="term" value="F:D-serine ammonia-lyase activity"/>
    <property type="evidence" value="ECO:0007669"/>
    <property type="project" value="TreeGrafter"/>
</dbReference>
<gene>
    <name evidence="4" type="ORF">EDD26_2590</name>
</gene>
<dbReference type="Gene3D" id="2.40.37.20">
    <property type="entry name" value="D-serine dehydratase-like domain"/>
    <property type="match status" value="1"/>
</dbReference>
<evidence type="ECO:0000313" key="4">
    <source>
        <dbReference type="EMBL" id="ROR67184.1"/>
    </source>
</evidence>
<dbReference type="InterPro" id="IPR026956">
    <property type="entry name" value="D-ser_dehydrat-like_dom"/>
</dbReference>
<accession>A0A3N2AVX5</accession>
<dbReference type="GO" id="GO:0036088">
    <property type="term" value="P:D-serine catabolic process"/>
    <property type="evidence" value="ECO:0007669"/>
    <property type="project" value="TreeGrafter"/>
</dbReference>
<evidence type="ECO:0000256" key="2">
    <source>
        <dbReference type="ARBA" id="ARBA00023239"/>
    </source>
</evidence>
<reference evidence="4 5" key="1">
    <citation type="submission" date="2018-11" db="EMBL/GenBank/DDBJ databases">
        <title>Sequencing the genomes of 1000 actinobacteria strains.</title>
        <authorList>
            <person name="Klenk H.-P."/>
        </authorList>
    </citation>
    <scope>NUCLEOTIDE SEQUENCE [LARGE SCALE GENOMIC DNA]</scope>
    <source>
        <strain evidence="4 5">DSM 9580</strain>
    </source>
</reference>
<evidence type="ECO:0000256" key="1">
    <source>
        <dbReference type="ARBA" id="ARBA00005323"/>
    </source>
</evidence>
<comment type="similarity">
    <text evidence="1">Belongs to the DSD1 family.</text>
</comment>
<dbReference type="InterPro" id="IPR042208">
    <property type="entry name" value="D-ser_dehydrat-like_sf"/>
</dbReference>
<dbReference type="EMBL" id="RKHJ01000001">
    <property type="protein sequence ID" value="ROR67184.1"/>
    <property type="molecule type" value="Genomic_DNA"/>
</dbReference>
<feature type="domain" description="D-serine dehydratase-like" evidence="3">
    <location>
        <begin position="257"/>
        <end position="348"/>
    </location>
</feature>
<evidence type="ECO:0000313" key="5">
    <source>
        <dbReference type="Proteomes" id="UP000275456"/>
    </source>
</evidence>
<keyword evidence="5" id="KW-1185">Reference proteome</keyword>
<evidence type="ECO:0000259" key="3">
    <source>
        <dbReference type="SMART" id="SM01119"/>
    </source>
</evidence>
<proteinExistence type="inferred from homology"/>
<dbReference type="PANTHER" id="PTHR28004:SF2">
    <property type="entry name" value="D-SERINE DEHYDRATASE"/>
    <property type="match status" value="1"/>
</dbReference>
<sequence length="368" mass="37777">MAASAGTLRSMSPSTPFLSVDLERMQANIARTADAATARGLALRPHAKTHKCIEIGRMQLAAGAVGLTVATVGEAEVFAAAGLDDLFIAYPLWVDADRAARLSHLAAVGANVAIGVDSVEGVRRLTRGGLAGRVAVRVEIDAGHHRSGCDPTAGADVAIAAARAGFDVEGVFAFPGHAYAPGARERAALDEAQALTVAVATMHDAGIAPRVVSGGSTPSFDAALAIDSPVTELRPGVGVLGDAQQWELGSMPATDLALTCHATVVSHAGGRLVLDAGSKVLGADRPAWATGHGRLLDHPDARIVLLSEHHAVVDMGDEALPALGSIVRVVPNHVCTAVNLVDELAVHHHGTDAQPAARWRVAARGRNS</sequence>
<comment type="caution">
    <text evidence="4">The sequence shown here is derived from an EMBL/GenBank/DDBJ whole genome shotgun (WGS) entry which is preliminary data.</text>
</comment>
<dbReference type="AlphaFoldDB" id="A0A3N2AVX5"/>
<dbReference type="SUPFAM" id="SSF51419">
    <property type="entry name" value="PLP-binding barrel"/>
    <property type="match status" value="1"/>
</dbReference>
<dbReference type="InterPro" id="IPR051466">
    <property type="entry name" value="D-amino_acid_metab_enzyme"/>
</dbReference>
<dbReference type="Pfam" id="PF14031">
    <property type="entry name" value="D-ser_dehydrat"/>
    <property type="match status" value="1"/>
</dbReference>
<dbReference type="Proteomes" id="UP000275456">
    <property type="component" value="Unassembled WGS sequence"/>
</dbReference>